<evidence type="ECO:0000313" key="2">
    <source>
        <dbReference type="EMBL" id="CEG40658.1"/>
    </source>
</evidence>
<feature type="region of interest" description="Disordered" evidence="1">
    <location>
        <begin position="1"/>
        <end position="24"/>
    </location>
</feature>
<dbReference type="AlphaFoldDB" id="A0A0P1AIS7"/>
<dbReference type="EMBL" id="CCYD01000523">
    <property type="protein sequence ID" value="CEG40658.1"/>
    <property type="molecule type" value="Genomic_DNA"/>
</dbReference>
<accession>A0A0P1AIS7</accession>
<dbReference type="GeneID" id="36405899"/>
<evidence type="ECO:0000256" key="1">
    <source>
        <dbReference type="SAM" id="MobiDB-lite"/>
    </source>
</evidence>
<reference evidence="3" key="1">
    <citation type="submission" date="2014-09" db="EMBL/GenBank/DDBJ databases">
        <authorList>
            <person name="Sharma Rahul"/>
            <person name="Thines Marco"/>
        </authorList>
    </citation>
    <scope>NUCLEOTIDE SEQUENCE [LARGE SCALE GENOMIC DNA]</scope>
</reference>
<sequence length="92" mass="10554">MKMEDITADDEVNDMEMNPLRPERTLIPTRTAILRLERGRQDTTKRLRGVLLPRDAITDAERLLALPTAPKTTPSQHVMRVTSPSDRDFTRI</sequence>
<proteinExistence type="predicted"/>
<feature type="compositionally biased region" description="Acidic residues" evidence="1">
    <location>
        <begin position="1"/>
        <end position="14"/>
    </location>
</feature>
<evidence type="ECO:0000313" key="3">
    <source>
        <dbReference type="Proteomes" id="UP000054928"/>
    </source>
</evidence>
<dbReference type="RefSeq" id="XP_024577027.1">
    <property type="nucleotide sequence ID" value="XM_024726340.1"/>
</dbReference>
<name>A0A0P1AIS7_PLAHL</name>
<keyword evidence="3" id="KW-1185">Reference proteome</keyword>
<protein>
    <submittedName>
        <fullName evidence="2">Uncharacterized protein</fullName>
    </submittedName>
</protein>
<organism evidence="2 3">
    <name type="scientific">Plasmopara halstedii</name>
    <name type="common">Downy mildew of sunflower</name>
    <dbReference type="NCBI Taxonomy" id="4781"/>
    <lineage>
        <taxon>Eukaryota</taxon>
        <taxon>Sar</taxon>
        <taxon>Stramenopiles</taxon>
        <taxon>Oomycota</taxon>
        <taxon>Peronosporomycetes</taxon>
        <taxon>Peronosporales</taxon>
        <taxon>Peronosporaceae</taxon>
        <taxon>Plasmopara</taxon>
    </lineage>
</organism>
<dbReference type="Proteomes" id="UP000054928">
    <property type="component" value="Unassembled WGS sequence"/>
</dbReference>
<feature type="region of interest" description="Disordered" evidence="1">
    <location>
        <begin position="69"/>
        <end position="92"/>
    </location>
</feature>